<dbReference type="CDD" id="cd04301">
    <property type="entry name" value="NAT_SF"/>
    <property type="match status" value="1"/>
</dbReference>
<dbReference type="PANTHER" id="PTHR43877">
    <property type="entry name" value="AMINOALKYLPHOSPHONATE N-ACETYLTRANSFERASE-RELATED-RELATED"/>
    <property type="match status" value="1"/>
</dbReference>
<dbReference type="AlphaFoldDB" id="A0A5D0CUF2"/>
<sequence length="201" mass="23610">MPRQPVKRLWIRAVMMRGERRMAKRWGELPSSAGTFEVALAEPADAEMVRTLLTEAAEWMRANGIAQWSPEQFTEELIASYFAEREIFMLLMENEPTGLFTLQKSDPDYWGPLNDEGFAYLHRLTVRPNFRGLSLGKEMIYWAAKHSRETGRKGLRFDCWDQNRKLNPYYRELGMEEKGIGTLNGRQYILYEMNRELFQSL</sequence>
<dbReference type="PROSITE" id="PS51186">
    <property type="entry name" value="GNAT"/>
    <property type="match status" value="1"/>
</dbReference>
<organism evidence="4 5">
    <name type="scientific">Paenibacillus faecis</name>
    <dbReference type="NCBI Taxonomy" id="862114"/>
    <lineage>
        <taxon>Bacteria</taxon>
        <taxon>Bacillati</taxon>
        <taxon>Bacillota</taxon>
        <taxon>Bacilli</taxon>
        <taxon>Bacillales</taxon>
        <taxon>Paenibacillaceae</taxon>
        <taxon>Paenibacillus</taxon>
    </lineage>
</organism>
<accession>A0A5D0CUF2</accession>
<dbReference type="InterPro" id="IPR016181">
    <property type="entry name" value="Acyl_CoA_acyltransferase"/>
</dbReference>
<gene>
    <name evidence="4" type="ORF">FRY98_13385</name>
</gene>
<evidence type="ECO:0000313" key="5">
    <source>
        <dbReference type="Proteomes" id="UP000325218"/>
    </source>
</evidence>
<keyword evidence="1 4" id="KW-0808">Transferase</keyword>
<dbReference type="Proteomes" id="UP000325218">
    <property type="component" value="Unassembled WGS sequence"/>
</dbReference>
<dbReference type="PANTHER" id="PTHR43877:SF2">
    <property type="entry name" value="AMINOALKYLPHOSPHONATE N-ACETYLTRANSFERASE-RELATED"/>
    <property type="match status" value="1"/>
</dbReference>
<evidence type="ECO:0000256" key="2">
    <source>
        <dbReference type="ARBA" id="ARBA00023315"/>
    </source>
</evidence>
<evidence type="ECO:0000256" key="1">
    <source>
        <dbReference type="ARBA" id="ARBA00022679"/>
    </source>
</evidence>
<dbReference type="EMBL" id="VSDO01000002">
    <property type="protein sequence ID" value="TYA13626.1"/>
    <property type="molecule type" value="Genomic_DNA"/>
</dbReference>
<reference evidence="4 5" key="1">
    <citation type="submission" date="2019-08" db="EMBL/GenBank/DDBJ databases">
        <title>Genome sequencing of Paenibacillus faecis DSM 23593(T).</title>
        <authorList>
            <person name="Kook J.-K."/>
            <person name="Park S.-N."/>
            <person name="Lim Y.K."/>
        </authorList>
    </citation>
    <scope>NUCLEOTIDE SEQUENCE [LARGE SCALE GENOMIC DNA]</scope>
    <source>
        <strain evidence="4 5">DSM 23593</strain>
    </source>
</reference>
<name>A0A5D0CUF2_9BACL</name>
<dbReference type="InterPro" id="IPR000182">
    <property type="entry name" value="GNAT_dom"/>
</dbReference>
<protein>
    <submittedName>
        <fullName evidence="4">GNAT family N-acetyltransferase</fullName>
    </submittedName>
</protein>
<dbReference type="OrthoDB" id="6382410at2"/>
<comment type="caution">
    <text evidence="4">The sequence shown here is derived from an EMBL/GenBank/DDBJ whole genome shotgun (WGS) entry which is preliminary data.</text>
</comment>
<dbReference type="GO" id="GO:0016747">
    <property type="term" value="F:acyltransferase activity, transferring groups other than amino-acyl groups"/>
    <property type="evidence" value="ECO:0007669"/>
    <property type="project" value="InterPro"/>
</dbReference>
<evidence type="ECO:0000259" key="3">
    <source>
        <dbReference type="PROSITE" id="PS51186"/>
    </source>
</evidence>
<evidence type="ECO:0000313" key="4">
    <source>
        <dbReference type="EMBL" id="TYA13626.1"/>
    </source>
</evidence>
<dbReference type="Pfam" id="PF00583">
    <property type="entry name" value="Acetyltransf_1"/>
    <property type="match status" value="1"/>
</dbReference>
<dbReference type="SUPFAM" id="SSF55729">
    <property type="entry name" value="Acyl-CoA N-acyltransferases (Nat)"/>
    <property type="match status" value="1"/>
</dbReference>
<proteinExistence type="predicted"/>
<dbReference type="InterPro" id="IPR050832">
    <property type="entry name" value="Bact_Acetyltransf"/>
</dbReference>
<keyword evidence="5" id="KW-1185">Reference proteome</keyword>
<feature type="domain" description="N-acetyltransferase" evidence="3">
    <location>
        <begin position="36"/>
        <end position="198"/>
    </location>
</feature>
<dbReference type="Gene3D" id="3.40.630.30">
    <property type="match status" value="1"/>
</dbReference>
<keyword evidence="2" id="KW-0012">Acyltransferase</keyword>